<dbReference type="Proteomes" id="UP000030665">
    <property type="component" value="Unassembled WGS sequence"/>
</dbReference>
<dbReference type="InterPro" id="IPR021109">
    <property type="entry name" value="Peptidase_aspartic_dom_sf"/>
</dbReference>
<dbReference type="AlphaFoldDB" id="A0A077ZLK6"/>
<accession>A0A077ZLK6</accession>
<reference evidence="1" key="1">
    <citation type="submission" date="2014-01" db="EMBL/GenBank/DDBJ databases">
        <authorList>
            <person name="Aslett M."/>
        </authorList>
    </citation>
    <scope>NUCLEOTIDE SEQUENCE</scope>
</reference>
<evidence type="ECO:0000313" key="1">
    <source>
        <dbReference type="EMBL" id="CDW59540.1"/>
    </source>
</evidence>
<keyword evidence="2" id="KW-1185">Reference proteome</keyword>
<dbReference type="EMBL" id="HG806631">
    <property type="protein sequence ID" value="CDW59540.1"/>
    <property type="molecule type" value="Genomic_DNA"/>
</dbReference>
<reference evidence="1" key="2">
    <citation type="submission" date="2014-03" db="EMBL/GenBank/DDBJ databases">
        <title>The whipworm genome and dual-species transcriptomics of an intimate host-pathogen interaction.</title>
        <authorList>
            <person name="Foth B.J."/>
            <person name="Tsai I.J."/>
            <person name="Reid A.J."/>
            <person name="Bancroft A.J."/>
            <person name="Nichol S."/>
            <person name="Tracey A."/>
            <person name="Holroyd N."/>
            <person name="Cotton J.A."/>
            <person name="Stanley E.J."/>
            <person name="Zarowiecki M."/>
            <person name="Liu J.Z."/>
            <person name="Huckvale T."/>
            <person name="Cooper P.J."/>
            <person name="Grencis R.K."/>
            <person name="Berriman M."/>
        </authorList>
    </citation>
    <scope>NUCLEOTIDE SEQUENCE [LARGE SCALE GENOMIC DNA]</scope>
</reference>
<dbReference type="OrthoDB" id="8050270at2759"/>
<proteinExistence type="predicted"/>
<gene>
    <name evidence="1" type="ORF">TTRE_0000787601</name>
</gene>
<dbReference type="STRING" id="36087.A0A077ZLK6"/>
<evidence type="ECO:0008006" key="3">
    <source>
        <dbReference type="Google" id="ProtNLM"/>
    </source>
</evidence>
<sequence length="294" mass="31722">MREAVAPDKPITKSFNELVQAVKDKLDPIPGVYAGAAAFFGRTQQPSESVATFITKVDSHLHGQLLIGMADSETLRGVLRVRKLSLKDLYWAAVLSETVLAQSKLLDMRAAAAFEPTVQRQTGVGEVALKGTPQTPADSRTCSAIVVARKDMPGKHVAAICPVGPPTVTQAARGFQEYFPSRKNSACQLNVVSAGGLDLRICCGHLNANSSIRPTVTLTVMVDGVTIEFEVDSGSALTLISEKAFYKLWKGRPLQLRKSKLEVKTRLTKCTLELHATRNGGQPLWVDHGSGRST</sequence>
<evidence type="ECO:0000313" key="2">
    <source>
        <dbReference type="Proteomes" id="UP000030665"/>
    </source>
</evidence>
<organism evidence="1 2">
    <name type="scientific">Trichuris trichiura</name>
    <name type="common">Whipworm</name>
    <name type="synonym">Trichocephalus trichiurus</name>
    <dbReference type="NCBI Taxonomy" id="36087"/>
    <lineage>
        <taxon>Eukaryota</taxon>
        <taxon>Metazoa</taxon>
        <taxon>Ecdysozoa</taxon>
        <taxon>Nematoda</taxon>
        <taxon>Enoplea</taxon>
        <taxon>Dorylaimia</taxon>
        <taxon>Trichinellida</taxon>
        <taxon>Trichuridae</taxon>
        <taxon>Trichuris</taxon>
    </lineage>
</organism>
<protein>
    <recommendedName>
        <fullName evidence="3">Peptidase A2 domain-containing protein</fullName>
    </recommendedName>
</protein>
<dbReference type="SUPFAM" id="SSF50630">
    <property type="entry name" value="Acid proteases"/>
    <property type="match status" value="1"/>
</dbReference>
<name>A0A077ZLK6_TRITR</name>